<gene>
    <name evidence="1" type="ORF">LMG18101_00234</name>
</gene>
<sequence length="53" mass="5604">MAMSVTLLGSCGPNRVVMQWNNAMSSMTATDATLFPNGTISGALRTSPMFVVH</sequence>
<accession>A0ABN9JF76</accession>
<reference evidence="1 2" key="1">
    <citation type="submission" date="2023-07" db="EMBL/GenBank/DDBJ databases">
        <authorList>
            <person name="Peeters C."/>
        </authorList>
    </citation>
    <scope>NUCLEOTIDE SEQUENCE [LARGE SCALE GENOMIC DNA]</scope>
    <source>
        <strain evidence="1 2">LMG 18101</strain>
    </source>
</reference>
<comment type="caution">
    <text evidence="1">The sequence shown here is derived from an EMBL/GenBank/DDBJ whole genome shotgun (WGS) entry which is preliminary data.</text>
</comment>
<keyword evidence="2" id="KW-1185">Reference proteome</keyword>
<protein>
    <submittedName>
        <fullName evidence="1">Uncharacterized protein</fullName>
    </submittedName>
</protein>
<proteinExistence type="predicted"/>
<organism evidence="1 2">
    <name type="scientific">Ralstonia flaminis</name>
    <dbReference type="NCBI Taxonomy" id="3058597"/>
    <lineage>
        <taxon>Bacteria</taxon>
        <taxon>Pseudomonadati</taxon>
        <taxon>Pseudomonadota</taxon>
        <taxon>Betaproteobacteria</taxon>
        <taxon>Burkholderiales</taxon>
        <taxon>Burkholderiaceae</taxon>
        <taxon>Ralstonia</taxon>
    </lineage>
</organism>
<dbReference type="Proteomes" id="UP001189757">
    <property type="component" value="Unassembled WGS sequence"/>
</dbReference>
<name>A0ABN9JF76_9RALS</name>
<evidence type="ECO:0000313" key="2">
    <source>
        <dbReference type="Proteomes" id="UP001189757"/>
    </source>
</evidence>
<dbReference type="EMBL" id="CATZLL010000001">
    <property type="protein sequence ID" value="CAJ0807525.1"/>
    <property type="molecule type" value="Genomic_DNA"/>
</dbReference>
<evidence type="ECO:0000313" key="1">
    <source>
        <dbReference type="EMBL" id="CAJ0807525.1"/>
    </source>
</evidence>